<evidence type="ECO:0000256" key="7">
    <source>
        <dbReference type="HAMAP-Rule" id="MF_01217"/>
    </source>
</evidence>
<evidence type="ECO:0000256" key="3">
    <source>
        <dbReference type="ARBA" id="ARBA00022553"/>
    </source>
</evidence>
<proteinExistence type="inferred from homology"/>
<dbReference type="NCBIfam" id="TIGR00517">
    <property type="entry name" value="acyl_carrier"/>
    <property type="match status" value="1"/>
</dbReference>
<evidence type="ECO:0000256" key="6">
    <source>
        <dbReference type="ARBA" id="ARBA00023160"/>
    </source>
</evidence>
<dbReference type="KEGG" id="xak:KIMC2_06590"/>
<protein>
    <recommendedName>
        <fullName evidence="7 8">Acyl carrier protein</fullName>
        <shortName evidence="7">ACP</shortName>
    </recommendedName>
</protein>
<dbReference type="NCBIfam" id="NF002150">
    <property type="entry name" value="PRK00982.1-4"/>
    <property type="match status" value="1"/>
</dbReference>
<evidence type="ECO:0000256" key="8">
    <source>
        <dbReference type="NCBIfam" id="TIGR00517"/>
    </source>
</evidence>
<accession>A0AAU9DH95</accession>
<comment type="function">
    <text evidence="7 9">Carrier of the growing fatty acid chain in fatty acid biosynthesis.</text>
</comment>
<sequence length="79" mass="9035">MTDEEIFNKIKDVIIQQFEIDPAKVTPDLNFKNDLDADSISLLEFSLELENEFGKEISDDDAEKLQTVQDAVNFIKAQN</sequence>
<dbReference type="PANTHER" id="PTHR20863:SF76">
    <property type="entry name" value="CARRIER DOMAIN-CONTAINING PROTEIN"/>
    <property type="match status" value="1"/>
</dbReference>
<comment type="PTM">
    <text evidence="7">4'-phosphopantetheine is transferred from CoA to a specific serine of apo-ACP by AcpS. This modification is essential for activity because fatty acids are bound in thioester linkage to the sulfhydryl of the prosthetic group.</text>
</comment>
<keyword evidence="7" id="KW-0963">Cytoplasm</keyword>
<comment type="similarity">
    <text evidence="7">Belongs to the acyl carrier protein (ACP) family.</text>
</comment>
<evidence type="ECO:0000313" key="12">
    <source>
        <dbReference type="Proteomes" id="UP001321804"/>
    </source>
</evidence>
<gene>
    <name evidence="7 11" type="primary">acpP</name>
    <name evidence="11" type="ORF">KIMC2_06590</name>
</gene>
<dbReference type="HAMAP" id="MF_01217">
    <property type="entry name" value="Acyl_carrier"/>
    <property type="match status" value="1"/>
</dbReference>
<dbReference type="InterPro" id="IPR036736">
    <property type="entry name" value="ACP-like_sf"/>
</dbReference>
<evidence type="ECO:0000256" key="4">
    <source>
        <dbReference type="ARBA" id="ARBA00022832"/>
    </source>
</evidence>
<dbReference type="GO" id="GO:0016020">
    <property type="term" value="C:membrane"/>
    <property type="evidence" value="ECO:0007669"/>
    <property type="project" value="GOC"/>
</dbReference>
<dbReference type="Gene3D" id="1.10.1200.10">
    <property type="entry name" value="ACP-like"/>
    <property type="match status" value="1"/>
</dbReference>
<keyword evidence="12" id="KW-1185">Reference proteome</keyword>
<keyword evidence="6 7" id="KW-0275">Fatty acid biosynthesis</keyword>
<dbReference type="Proteomes" id="UP001321804">
    <property type="component" value="Chromosome"/>
</dbReference>
<feature type="domain" description="Carrier" evidence="10">
    <location>
        <begin position="4"/>
        <end position="79"/>
    </location>
</feature>
<dbReference type="GO" id="GO:0000036">
    <property type="term" value="F:acyl carrier activity"/>
    <property type="evidence" value="ECO:0007669"/>
    <property type="project" value="UniProtKB-UniRule"/>
</dbReference>
<keyword evidence="4 7" id="KW-0276">Fatty acid metabolism</keyword>
<keyword evidence="3 7" id="KW-0597">Phosphoprotein</keyword>
<reference evidence="11 12" key="1">
    <citation type="journal article" date="2023" name="Microbiol. Spectr.">
        <title>Symbiosis of Carpenter Bees with Uncharacterized Lactic Acid Bacteria Showing NAD Auxotrophy.</title>
        <authorList>
            <person name="Kawasaki S."/>
            <person name="Ozawa K."/>
            <person name="Mori T."/>
            <person name="Yamamoto A."/>
            <person name="Ito M."/>
            <person name="Ohkuma M."/>
            <person name="Sakamoto M."/>
            <person name="Matsutani M."/>
        </authorList>
    </citation>
    <scope>NUCLEOTIDE SEQUENCE [LARGE SCALE GENOMIC DNA]</scope>
    <source>
        <strain evidence="11 12">KimC2</strain>
    </source>
</reference>
<keyword evidence="2 7" id="KW-0444">Lipid biosynthesis</keyword>
<dbReference type="Pfam" id="PF00550">
    <property type="entry name" value="PP-binding"/>
    <property type="match status" value="1"/>
</dbReference>
<name>A0AAU9DH95_9LACO</name>
<evidence type="ECO:0000256" key="9">
    <source>
        <dbReference type="RuleBase" id="RU003545"/>
    </source>
</evidence>
<evidence type="ECO:0000313" key="11">
    <source>
        <dbReference type="EMBL" id="BDR56097.1"/>
    </source>
</evidence>
<dbReference type="GO" id="GO:0005829">
    <property type="term" value="C:cytosol"/>
    <property type="evidence" value="ECO:0007669"/>
    <property type="project" value="TreeGrafter"/>
</dbReference>
<keyword evidence="5 7" id="KW-0443">Lipid metabolism</keyword>
<organism evidence="11 12">
    <name type="scientific">Xylocopilactobacillus apis</name>
    <dbReference type="NCBI Taxonomy" id="2932183"/>
    <lineage>
        <taxon>Bacteria</taxon>
        <taxon>Bacillati</taxon>
        <taxon>Bacillota</taxon>
        <taxon>Bacilli</taxon>
        <taxon>Lactobacillales</taxon>
        <taxon>Lactobacillaceae</taxon>
        <taxon>Xylocopilactobacillus</taxon>
    </lineage>
</organism>
<dbReference type="InterPro" id="IPR003231">
    <property type="entry name" value="ACP"/>
</dbReference>
<comment type="subcellular location">
    <subcellularLocation>
        <location evidence="7">Cytoplasm</location>
    </subcellularLocation>
</comment>
<evidence type="ECO:0000259" key="10">
    <source>
        <dbReference type="PROSITE" id="PS50075"/>
    </source>
</evidence>
<dbReference type="GO" id="GO:0000035">
    <property type="term" value="F:acyl binding"/>
    <property type="evidence" value="ECO:0007669"/>
    <property type="project" value="TreeGrafter"/>
</dbReference>
<dbReference type="PROSITE" id="PS50075">
    <property type="entry name" value="CARRIER"/>
    <property type="match status" value="1"/>
</dbReference>
<evidence type="ECO:0000256" key="5">
    <source>
        <dbReference type="ARBA" id="ARBA00023098"/>
    </source>
</evidence>
<dbReference type="GO" id="GO:0009245">
    <property type="term" value="P:lipid A biosynthetic process"/>
    <property type="evidence" value="ECO:0007669"/>
    <property type="project" value="TreeGrafter"/>
</dbReference>
<dbReference type="RefSeq" id="WP_317697956.1">
    <property type="nucleotide sequence ID" value="NZ_AP026801.1"/>
</dbReference>
<dbReference type="EMBL" id="AP026801">
    <property type="protein sequence ID" value="BDR56097.1"/>
    <property type="molecule type" value="Genomic_DNA"/>
</dbReference>
<feature type="modified residue" description="O-(pantetheine 4'-phosphoryl)serine" evidence="7">
    <location>
        <position position="39"/>
    </location>
</feature>
<evidence type="ECO:0000256" key="2">
    <source>
        <dbReference type="ARBA" id="ARBA00022516"/>
    </source>
</evidence>
<evidence type="ECO:0000256" key="1">
    <source>
        <dbReference type="ARBA" id="ARBA00022450"/>
    </source>
</evidence>
<keyword evidence="1 7" id="KW-0596">Phosphopantetheine</keyword>
<dbReference type="NCBIfam" id="NF002148">
    <property type="entry name" value="PRK00982.1-2"/>
    <property type="match status" value="1"/>
</dbReference>
<dbReference type="PANTHER" id="PTHR20863">
    <property type="entry name" value="ACYL CARRIER PROTEIN"/>
    <property type="match status" value="1"/>
</dbReference>
<comment type="PTM">
    <text evidence="9">4'-phosphopantetheine is transferred from CoA to a specific serine of apo-ACP by acpS.</text>
</comment>
<comment type="pathway">
    <text evidence="7 9">Lipid metabolism; fatty acid biosynthesis.</text>
</comment>
<dbReference type="AlphaFoldDB" id="A0AAU9DH95"/>
<dbReference type="InterPro" id="IPR009081">
    <property type="entry name" value="PP-bd_ACP"/>
</dbReference>
<dbReference type="SUPFAM" id="SSF47336">
    <property type="entry name" value="ACP-like"/>
    <property type="match status" value="1"/>
</dbReference>